<name>A0A9P7ZA52_9HELO</name>
<proteinExistence type="predicted"/>
<protein>
    <submittedName>
        <fullName evidence="1">Uncharacterized protein</fullName>
    </submittedName>
</protein>
<evidence type="ECO:0000313" key="2">
    <source>
        <dbReference type="Proteomes" id="UP000887226"/>
    </source>
</evidence>
<reference evidence="1" key="1">
    <citation type="journal article" date="2021" name="IMA Fungus">
        <title>Genomic characterization of three marine fungi, including Emericellopsis atlantica sp. nov. with signatures of a generalist lifestyle and marine biomass degradation.</title>
        <authorList>
            <person name="Hagestad O.C."/>
            <person name="Hou L."/>
            <person name="Andersen J.H."/>
            <person name="Hansen E.H."/>
            <person name="Altermark B."/>
            <person name="Li C."/>
            <person name="Kuhnert E."/>
            <person name="Cox R.J."/>
            <person name="Crous P.W."/>
            <person name="Spatafora J.W."/>
            <person name="Lail K."/>
            <person name="Amirebrahimi M."/>
            <person name="Lipzen A."/>
            <person name="Pangilinan J."/>
            <person name="Andreopoulos W."/>
            <person name="Hayes R.D."/>
            <person name="Ng V."/>
            <person name="Grigoriev I.V."/>
            <person name="Jackson S.A."/>
            <person name="Sutton T.D.S."/>
            <person name="Dobson A.D.W."/>
            <person name="Rama T."/>
        </authorList>
    </citation>
    <scope>NUCLEOTIDE SEQUENCE</scope>
    <source>
        <strain evidence="1">TRa3180A</strain>
    </source>
</reference>
<dbReference type="AlphaFoldDB" id="A0A9P7ZA52"/>
<gene>
    <name evidence="1" type="ORF">BJ878DRAFT_538943</name>
</gene>
<dbReference type="Proteomes" id="UP000887226">
    <property type="component" value="Unassembled WGS sequence"/>
</dbReference>
<comment type="caution">
    <text evidence="1">The sequence shown here is derived from an EMBL/GenBank/DDBJ whole genome shotgun (WGS) entry which is preliminary data.</text>
</comment>
<accession>A0A9P7ZA52</accession>
<evidence type="ECO:0000313" key="1">
    <source>
        <dbReference type="EMBL" id="KAG9247775.1"/>
    </source>
</evidence>
<dbReference type="EMBL" id="MU253763">
    <property type="protein sequence ID" value="KAG9247775.1"/>
    <property type="molecule type" value="Genomic_DNA"/>
</dbReference>
<sequence length="214" mass="25039">MPLWHEHYRTETTYIDRLYILLTGSMQRIRYAVNMITTQAERIRNDILQVQIPDKLPIELTDEQEEKLSLMIASIRRAALMLREAHERKYILQLLNDRVPVKARISAAVSYLSTVQNYIAKALSSSDEAIDKWIEVKDMDGEWDMCPEGEQMVARNMRIETTNTKTQVMRNRLEALRNMRLVEQAADMEVQQSMFIGQNEAINFLSPMLDMKRS</sequence>
<keyword evidence="2" id="KW-1185">Reference proteome</keyword>
<organism evidence="1 2">
    <name type="scientific">Calycina marina</name>
    <dbReference type="NCBI Taxonomy" id="1763456"/>
    <lineage>
        <taxon>Eukaryota</taxon>
        <taxon>Fungi</taxon>
        <taxon>Dikarya</taxon>
        <taxon>Ascomycota</taxon>
        <taxon>Pezizomycotina</taxon>
        <taxon>Leotiomycetes</taxon>
        <taxon>Helotiales</taxon>
        <taxon>Pezizellaceae</taxon>
        <taxon>Calycina</taxon>
    </lineage>
</organism>